<feature type="transmembrane region" description="Helical" evidence="1">
    <location>
        <begin position="61"/>
        <end position="82"/>
    </location>
</feature>
<keyword evidence="1" id="KW-0812">Transmembrane</keyword>
<dbReference type="STRING" id="411471.SUBVAR_07073"/>
<comment type="caution">
    <text evidence="2">The sequence shown here is derived from an EMBL/GenBank/DDBJ whole genome shotgun (WGS) entry which is preliminary data.</text>
</comment>
<keyword evidence="3" id="KW-1185">Reference proteome</keyword>
<gene>
    <name evidence="2" type="ORF">SUBVAR_07073</name>
</gene>
<accession>D1PRR4</accession>
<dbReference type="HOGENOM" id="CLU_1420787_0_0_9"/>
<dbReference type="AlphaFoldDB" id="D1PRR4"/>
<feature type="transmembrane region" description="Helical" evidence="1">
    <location>
        <begin position="89"/>
        <end position="110"/>
    </location>
</feature>
<dbReference type="Proteomes" id="UP000003438">
    <property type="component" value="Unassembled WGS sequence"/>
</dbReference>
<protein>
    <submittedName>
        <fullName evidence="2">Uncharacterized protein</fullName>
    </submittedName>
</protein>
<feature type="transmembrane region" description="Helical" evidence="1">
    <location>
        <begin position="30"/>
        <end position="55"/>
    </location>
</feature>
<keyword evidence="1" id="KW-1133">Transmembrane helix</keyword>
<keyword evidence="1" id="KW-0472">Membrane</keyword>
<sequence>MSKKLQLAFSERRIRKGIYRMYARFRPYHLIGAIGGFLTALTAIISLAVSTSYYISAEWVIIVNMLLIGSNGLIATYFFGAFSASRDSLIKVGSLIAGIGLGFNVLISILQMAGVYVFVLALLGALVMMAGVVIACIKFIMLFQRDAFVVVFCVFIFLGLLLSLFWTWASLISGAGLGALLIYFYVHNITY</sequence>
<feature type="transmembrane region" description="Helical" evidence="1">
    <location>
        <begin position="116"/>
        <end position="140"/>
    </location>
</feature>
<dbReference type="EMBL" id="ACBY02000064">
    <property type="protein sequence ID" value="EFB74605.1"/>
    <property type="molecule type" value="Genomic_DNA"/>
</dbReference>
<evidence type="ECO:0000313" key="3">
    <source>
        <dbReference type="Proteomes" id="UP000003438"/>
    </source>
</evidence>
<feature type="transmembrane region" description="Helical" evidence="1">
    <location>
        <begin position="172"/>
        <end position="190"/>
    </location>
</feature>
<evidence type="ECO:0000256" key="1">
    <source>
        <dbReference type="SAM" id="Phobius"/>
    </source>
</evidence>
<organism evidence="2 3">
    <name type="scientific">Subdoligranulum variabile DSM 15176</name>
    <dbReference type="NCBI Taxonomy" id="411471"/>
    <lineage>
        <taxon>Bacteria</taxon>
        <taxon>Bacillati</taxon>
        <taxon>Bacillota</taxon>
        <taxon>Clostridia</taxon>
        <taxon>Eubacteriales</taxon>
        <taxon>Oscillospiraceae</taxon>
        <taxon>Subdoligranulum</taxon>
    </lineage>
</organism>
<feature type="transmembrane region" description="Helical" evidence="1">
    <location>
        <begin position="147"/>
        <end position="166"/>
    </location>
</feature>
<reference evidence="2" key="1">
    <citation type="submission" date="2009-12" db="EMBL/GenBank/DDBJ databases">
        <authorList>
            <person name="Weinstock G."/>
            <person name="Sodergren E."/>
            <person name="Clifton S."/>
            <person name="Fulton L."/>
            <person name="Fulton B."/>
            <person name="Courtney L."/>
            <person name="Fronick C."/>
            <person name="Harrison M."/>
            <person name="Strong C."/>
            <person name="Farmer C."/>
            <person name="Delahaunty K."/>
            <person name="Markovic C."/>
            <person name="Hall O."/>
            <person name="Minx P."/>
            <person name="Tomlinson C."/>
            <person name="Mitreva M."/>
            <person name="Nelson J."/>
            <person name="Hou S."/>
            <person name="Wollam A."/>
            <person name="Pepin K.H."/>
            <person name="Johnson M."/>
            <person name="Bhonagiri V."/>
            <person name="Nash W.E."/>
            <person name="Warren W."/>
            <person name="Chinwalla A."/>
            <person name="Mardis E.R."/>
            <person name="Wilson R.K."/>
        </authorList>
    </citation>
    <scope>NUCLEOTIDE SEQUENCE [LARGE SCALE GENOMIC DNA]</scope>
    <source>
        <strain evidence="2">DSM 15176</strain>
    </source>
</reference>
<name>D1PRR4_9FIRM</name>
<proteinExistence type="predicted"/>
<evidence type="ECO:0000313" key="2">
    <source>
        <dbReference type="EMBL" id="EFB74605.1"/>
    </source>
</evidence>